<dbReference type="InterPro" id="IPR044730">
    <property type="entry name" value="RNase_H-like_dom_plant"/>
</dbReference>
<dbReference type="InterPro" id="IPR036397">
    <property type="entry name" value="RNaseH_sf"/>
</dbReference>
<feature type="domain" description="RNase H type-1" evidence="1">
    <location>
        <begin position="2"/>
        <end position="108"/>
    </location>
</feature>
<name>A0A565B7R5_9BRAS</name>
<proteinExistence type="predicted"/>
<sequence length="122" mass="13138">MGWIVKDSEGITKTTGSHRYCFVPSALVAEALDLKLALSAAHTNGISTIQVFSDPEILINTLRSGEVVNEIAGILHDVRGLVFLFSSISFYFISRSANLEADSLAKAALSNSHPFWGPSSLK</sequence>
<dbReference type="Pfam" id="PF13456">
    <property type="entry name" value="RVT_3"/>
    <property type="match status" value="1"/>
</dbReference>
<protein>
    <recommendedName>
        <fullName evidence="1">RNase H type-1 domain-containing protein</fullName>
    </recommendedName>
</protein>
<dbReference type="SUPFAM" id="SSF53098">
    <property type="entry name" value="Ribonuclease H-like"/>
    <property type="match status" value="1"/>
</dbReference>
<dbReference type="CDD" id="cd06222">
    <property type="entry name" value="RNase_H_like"/>
    <property type="match status" value="1"/>
</dbReference>
<dbReference type="PANTHER" id="PTHR47074">
    <property type="entry name" value="BNAC02G40300D PROTEIN"/>
    <property type="match status" value="1"/>
</dbReference>
<dbReference type="EMBL" id="CABITT030000003">
    <property type="protein sequence ID" value="VVA97164.1"/>
    <property type="molecule type" value="Genomic_DNA"/>
</dbReference>
<evidence type="ECO:0000313" key="3">
    <source>
        <dbReference type="Proteomes" id="UP000489600"/>
    </source>
</evidence>
<dbReference type="InterPro" id="IPR012337">
    <property type="entry name" value="RNaseH-like_sf"/>
</dbReference>
<accession>A0A565B7R5</accession>
<evidence type="ECO:0000259" key="1">
    <source>
        <dbReference type="Pfam" id="PF13456"/>
    </source>
</evidence>
<dbReference type="GO" id="GO:0003676">
    <property type="term" value="F:nucleic acid binding"/>
    <property type="evidence" value="ECO:0007669"/>
    <property type="project" value="InterPro"/>
</dbReference>
<dbReference type="InterPro" id="IPR052929">
    <property type="entry name" value="RNase_H-like_EbsB-rel"/>
</dbReference>
<dbReference type="GO" id="GO:0004523">
    <property type="term" value="F:RNA-DNA hybrid ribonuclease activity"/>
    <property type="evidence" value="ECO:0007669"/>
    <property type="project" value="InterPro"/>
</dbReference>
<comment type="caution">
    <text evidence="2">The sequence shown here is derived from an EMBL/GenBank/DDBJ whole genome shotgun (WGS) entry which is preliminary data.</text>
</comment>
<organism evidence="2 3">
    <name type="scientific">Arabis nemorensis</name>
    <dbReference type="NCBI Taxonomy" id="586526"/>
    <lineage>
        <taxon>Eukaryota</taxon>
        <taxon>Viridiplantae</taxon>
        <taxon>Streptophyta</taxon>
        <taxon>Embryophyta</taxon>
        <taxon>Tracheophyta</taxon>
        <taxon>Spermatophyta</taxon>
        <taxon>Magnoliopsida</taxon>
        <taxon>eudicotyledons</taxon>
        <taxon>Gunneridae</taxon>
        <taxon>Pentapetalae</taxon>
        <taxon>rosids</taxon>
        <taxon>malvids</taxon>
        <taxon>Brassicales</taxon>
        <taxon>Brassicaceae</taxon>
        <taxon>Arabideae</taxon>
        <taxon>Arabis</taxon>
    </lineage>
</organism>
<keyword evidence="3" id="KW-1185">Reference proteome</keyword>
<reference evidence="2" key="1">
    <citation type="submission" date="2019-07" db="EMBL/GenBank/DDBJ databases">
        <authorList>
            <person name="Dittberner H."/>
        </authorList>
    </citation>
    <scope>NUCLEOTIDE SEQUENCE [LARGE SCALE GENOMIC DNA]</scope>
</reference>
<dbReference type="AlphaFoldDB" id="A0A565B7R5"/>
<dbReference type="OrthoDB" id="1050068at2759"/>
<dbReference type="PANTHER" id="PTHR47074:SF11">
    <property type="entry name" value="REVERSE TRANSCRIPTASE-LIKE PROTEIN"/>
    <property type="match status" value="1"/>
</dbReference>
<dbReference type="Proteomes" id="UP000489600">
    <property type="component" value="Unassembled WGS sequence"/>
</dbReference>
<gene>
    <name evidence="2" type="ORF">ANE_LOCUS7609</name>
</gene>
<evidence type="ECO:0000313" key="2">
    <source>
        <dbReference type="EMBL" id="VVA97164.1"/>
    </source>
</evidence>
<dbReference type="Gene3D" id="3.30.420.10">
    <property type="entry name" value="Ribonuclease H-like superfamily/Ribonuclease H"/>
    <property type="match status" value="1"/>
</dbReference>
<dbReference type="InterPro" id="IPR002156">
    <property type="entry name" value="RNaseH_domain"/>
</dbReference>